<dbReference type="Gene3D" id="1.10.1330.10">
    <property type="entry name" value="Dockerin domain"/>
    <property type="match status" value="1"/>
</dbReference>
<dbReference type="InterPro" id="IPR018247">
    <property type="entry name" value="EF_Hand_1_Ca_BS"/>
</dbReference>
<dbReference type="Proteomes" id="UP000650081">
    <property type="component" value="Unassembled WGS sequence"/>
</dbReference>
<gene>
    <name evidence="1" type="ORF">H9S92_12365</name>
</gene>
<dbReference type="RefSeq" id="WP_187467020.1">
    <property type="nucleotide sequence ID" value="NZ_JACSIT010000115.1"/>
</dbReference>
<accession>A0A923PKD4</accession>
<sequence length="1437" mass="155116">MNDLLRHDLRRWWLLLLLAAPFGGLLAQCEGPFNLACQAAINVTLNDNCQRTIDHQMVLTGLDPCLEAEDFTVLVEDDYRRNAAVADGPGRFRYTITGRGTPELERFFCWGFVMVEDKTPPAFVGLAEEVTRGCNLAAAADVNALPATVSRCYTLDLITGRPAPGTLAPALRAALEAGTGLPVVTDGCGGSVEVCVADRYDFPYNDTCRDTITLTRTYTATQLSPAHSTAPAVRAQKIYFVRPDRSMIRGVANSVFIRCGNTPIELDKPEPRPADYPYFETANGPINLVSGFCQFQVTYSDGERINGCGRNFSFIRTFRLLDWCAGGVDTVFTQVVQVGDKEAPVITLPTQDNDFDGSPDTGPLLYSTNDGACGAIVNTRQGGVTVADGCGAAVTMTALVYLHGVLGSTPLGPYEVFSPDIQRALTAPLPLGQHILRFIATDACQNTAVADVDIRIFGGTDPVMVCEDRLNVSLDGSGLAVLRTEVMDAGSADDCGPVSLLAARVDAENRLLSELAPRVIFTCAQIGLNRVRLEGTDATGQNRNQCWLEVLVEDKIGPTCNAPADVAISCTDFAERFPPDLVWAFFNDPVAIDQQLEDAFGAVTVLDNCDGTREIPSVSGELNNCGVGQFIRHWRAIDAVGRQYPNVCRQVIEVRARHDYSIRFPGDESYRCGELPTPEDLTGTESGCDLLAVSIDTDTLVADAASCYKLRLTYDVINWCEYDGISSPISVPRDADRDGNLRQPVFLNVAPLNGDVSTDDRLILDRDATPFNGNDIRELWSNYGSSNRRGYFRYQQFVQVYDDAAPTLEVPEPDPGLAFTADCLGGVILAFTATDDCSSASTAVTVDTDVLDRNNDGVITGLDFVGDREISPSRFVGDPATGVEVFIRNLPIGRHLARVRSSDACGNATQRFVILVVNDGKAPTPSCINVLSTNLSPDPVSGGIGVVWASDFIASPPELCVAAEVTYSLYTETEANAAGFLPEPGRNNLQLSCGDRGELFLRVYAFAGGANGRSDFCNVRLVVTDNNNAACSDRNASIKGLIKTLTGQPMADVLLYNDGPTTLTTNSSTEGTFAFTGLEEGEDYTVQPYLNANPINGVSTLDMNIIGRYLLNFDDGLSPYQLIAADANRNGTITVRDLITIREVILGLKDDFDNNTSWRFVPKDYVFPNPANPWAENFPEVGNFNDLAGENFIEFIAIKVGDVSGSAQPNQGFPVGDAPVVGRTGTRNADQLAWHPDAQREHLWHLQLAEGAALTALQFSLQLRGKTSVLPGLIGAEAYRQDREGILHVSYAPLQLGPIPNAAPLLSIDFAGDEADLPHLASGTNALLAEGYDTQLQRHPLGLGKTRSAEAGSHATLYPNPMRERAVLDLTWPDDEAATLAVRDATGRSLGAWSVDLRAGANRVSIDRQRLVLAAGLVFFEVRGATHSVIIKAILLD</sequence>
<organism evidence="1 2">
    <name type="scientific">Neolewinella lacunae</name>
    <dbReference type="NCBI Taxonomy" id="1517758"/>
    <lineage>
        <taxon>Bacteria</taxon>
        <taxon>Pseudomonadati</taxon>
        <taxon>Bacteroidota</taxon>
        <taxon>Saprospiria</taxon>
        <taxon>Saprospirales</taxon>
        <taxon>Lewinellaceae</taxon>
        <taxon>Neolewinella</taxon>
    </lineage>
</organism>
<protein>
    <recommendedName>
        <fullName evidence="3">Dockerin domain-containing protein</fullName>
    </recommendedName>
</protein>
<dbReference type="EMBL" id="JACSIT010000115">
    <property type="protein sequence ID" value="MBC6994964.1"/>
    <property type="molecule type" value="Genomic_DNA"/>
</dbReference>
<dbReference type="GO" id="GO:0000272">
    <property type="term" value="P:polysaccharide catabolic process"/>
    <property type="evidence" value="ECO:0007669"/>
    <property type="project" value="InterPro"/>
</dbReference>
<proteinExistence type="predicted"/>
<name>A0A923PKD4_9BACT</name>
<dbReference type="SUPFAM" id="SSF63446">
    <property type="entry name" value="Type I dockerin domain"/>
    <property type="match status" value="1"/>
</dbReference>
<dbReference type="PROSITE" id="PS00018">
    <property type="entry name" value="EF_HAND_1"/>
    <property type="match status" value="2"/>
</dbReference>
<keyword evidence="2" id="KW-1185">Reference proteome</keyword>
<evidence type="ECO:0008006" key="3">
    <source>
        <dbReference type="Google" id="ProtNLM"/>
    </source>
</evidence>
<evidence type="ECO:0000313" key="2">
    <source>
        <dbReference type="Proteomes" id="UP000650081"/>
    </source>
</evidence>
<reference evidence="1" key="1">
    <citation type="submission" date="2020-08" db="EMBL/GenBank/DDBJ databases">
        <title>Lewinella bacteria from marine environments.</title>
        <authorList>
            <person name="Zhong Y."/>
        </authorList>
    </citation>
    <scope>NUCLEOTIDE SEQUENCE</scope>
    <source>
        <strain evidence="1">KCTC 42187</strain>
    </source>
</reference>
<evidence type="ECO:0000313" key="1">
    <source>
        <dbReference type="EMBL" id="MBC6994964.1"/>
    </source>
</evidence>
<comment type="caution">
    <text evidence="1">The sequence shown here is derived from an EMBL/GenBank/DDBJ whole genome shotgun (WGS) entry which is preliminary data.</text>
</comment>
<dbReference type="InterPro" id="IPR036439">
    <property type="entry name" value="Dockerin_dom_sf"/>
</dbReference>
<dbReference type="CDD" id="cd14252">
    <property type="entry name" value="Dockerin_like"/>
    <property type="match status" value="1"/>
</dbReference>